<keyword evidence="2 5" id="KW-0812">Transmembrane</keyword>
<dbReference type="AlphaFoldDB" id="A0A0G1AWC3"/>
<dbReference type="InterPro" id="IPR050475">
    <property type="entry name" value="Prenyltransferase_related"/>
</dbReference>
<dbReference type="PANTHER" id="PTHR42723">
    <property type="entry name" value="CHLOROPHYLL SYNTHASE"/>
    <property type="match status" value="1"/>
</dbReference>
<dbReference type="Pfam" id="PF01040">
    <property type="entry name" value="UbiA"/>
    <property type="match status" value="1"/>
</dbReference>
<feature type="transmembrane region" description="Helical" evidence="5">
    <location>
        <begin position="274"/>
        <end position="292"/>
    </location>
</feature>
<feature type="transmembrane region" description="Helical" evidence="5">
    <location>
        <begin position="312"/>
        <end position="331"/>
    </location>
</feature>
<feature type="transmembrane region" description="Helical" evidence="5">
    <location>
        <begin position="180"/>
        <end position="197"/>
    </location>
</feature>
<proteinExistence type="predicted"/>
<feature type="transmembrane region" description="Helical" evidence="5">
    <location>
        <begin position="100"/>
        <end position="122"/>
    </location>
</feature>
<feature type="transmembrane region" description="Helical" evidence="5">
    <location>
        <begin position="128"/>
        <end position="146"/>
    </location>
</feature>
<dbReference type="NCBIfam" id="NF008978">
    <property type="entry name" value="PRK12324.1-4"/>
    <property type="match status" value="1"/>
</dbReference>
<keyword evidence="6" id="KW-0808">Transferase</keyword>
<name>A0A0G1AWC3_9BACT</name>
<evidence type="ECO:0000256" key="3">
    <source>
        <dbReference type="ARBA" id="ARBA00022989"/>
    </source>
</evidence>
<dbReference type="Proteomes" id="UP000034135">
    <property type="component" value="Unassembled WGS sequence"/>
</dbReference>
<evidence type="ECO:0000256" key="4">
    <source>
        <dbReference type="ARBA" id="ARBA00023136"/>
    </source>
</evidence>
<comment type="caution">
    <text evidence="6">The sequence shown here is derived from an EMBL/GenBank/DDBJ whole genome shotgun (WGS) entry which is preliminary data.</text>
</comment>
<evidence type="ECO:0000256" key="5">
    <source>
        <dbReference type="SAM" id="Phobius"/>
    </source>
</evidence>
<evidence type="ECO:0000313" key="6">
    <source>
        <dbReference type="EMBL" id="KKS65435.1"/>
    </source>
</evidence>
<keyword evidence="4 5" id="KW-0472">Membrane</keyword>
<dbReference type="GO" id="GO:0016765">
    <property type="term" value="F:transferase activity, transferring alkyl or aryl (other than methyl) groups"/>
    <property type="evidence" value="ECO:0007669"/>
    <property type="project" value="InterPro"/>
</dbReference>
<evidence type="ECO:0000256" key="1">
    <source>
        <dbReference type="ARBA" id="ARBA00004141"/>
    </source>
</evidence>
<dbReference type="InterPro" id="IPR000537">
    <property type="entry name" value="UbiA_prenyltransferase"/>
</dbReference>
<feature type="transmembrane region" description="Helical" evidence="5">
    <location>
        <begin position="153"/>
        <end position="174"/>
    </location>
</feature>
<evidence type="ECO:0000313" key="7">
    <source>
        <dbReference type="Proteomes" id="UP000034135"/>
    </source>
</evidence>
<gene>
    <name evidence="6" type="ORF">UV33_C0003G0003</name>
</gene>
<accession>A0A0G1AWC3</accession>
<evidence type="ECO:0000256" key="2">
    <source>
        <dbReference type="ARBA" id="ARBA00022692"/>
    </source>
</evidence>
<dbReference type="GO" id="GO:0016020">
    <property type="term" value="C:membrane"/>
    <property type="evidence" value="ECO:0007669"/>
    <property type="project" value="UniProtKB-SubCell"/>
</dbReference>
<feature type="transmembrane region" description="Helical" evidence="5">
    <location>
        <begin position="252"/>
        <end position="269"/>
    </location>
</feature>
<sequence>MGKQSFSTSKLSVSTSKLSFSASKLIWGVIKTARPRQWIKNFALFAGLIFSGSLDHPAALSTVTLAFLIFCGLSSATYFLNDVFDIERDRQHPFKSRRPIPSGLISAPLAVAIALGLVVILLPLSYQIAPSLFYASLGYLVLQLFYSSYLKSVILLDVIVIAAGFVLRVYAGIWAIDAHLSVWFLLSVVSFALFLAIGKRRSERTLLAEATAGKHRETLLHYPESLLDSLTTMFATSAWVTYALFAFQQPPILIKPTLVSFLSIIVLPFAEAKYMMTTVPFVLYGVMRYLYVIYEKKEGESPERVLLTDTPLLVSVISWLIMVIFIIYYLGG</sequence>
<feature type="transmembrane region" description="Helical" evidence="5">
    <location>
        <begin position="60"/>
        <end position="80"/>
    </location>
</feature>
<organism evidence="6 7">
    <name type="scientific">Candidatus Daviesbacteria bacterium GW2011_GWA1_42_6</name>
    <dbReference type="NCBI Taxonomy" id="1618420"/>
    <lineage>
        <taxon>Bacteria</taxon>
        <taxon>Candidatus Daviesiibacteriota</taxon>
    </lineage>
</organism>
<comment type="subcellular location">
    <subcellularLocation>
        <location evidence="1">Membrane</location>
        <topology evidence="1">Multi-pass membrane protein</topology>
    </subcellularLocation>
</comment>
<reference evidence="6 7" key="1">
    <citation type="journal article" date="2015" name="Nature">
        <title>rRNA introns, odd ribosomes, and small enigmatic genomes across a large radiation of phyla.</title>
        <authorList>
            <person name="Brown C.T."/>
            <person name="Hug L.A."/>
            <person name="Thomas B.C."/>
            <person name="Sharon I."/>
            <person name="Castelle C.J."/>
            <person name="Singh A."/>
            <person name="Wilkins M.J."/>
            <person name="Williams K.H."/>
            <person name="Banfield J.F."/>
        </authorList>
    </citation>
    <scope>NUCLEOTIDE SEQUENCE [LARGE SCALE GENOMIC DNA]</scope>
</reference>
<dbReference type="CDD" id="cd13963">
    <property type="entry name" value="PT_UbiA_2"/>
    <property type="match status" value="1"/>
</dbReference>
<dbReference type="EMBL" id="LCEB01000003">
    <property type="protein sequence ID" value="KKS65435.1"/>
    <property type="molecule type" value="Genomic_DNA"/>
</dbReference>
<dbReference type="Gene3D" id="1.10.357.140">
    <property type="entry name" value="UbiA prenyltransferase"/>
    <property type="match status" value="1"/>
</dbReference>
<keyword evidence="3 5" id="KW-1133">Transmembrane helix</keyword>
<dbReference type="InterPro" id="IPR044878">
    <property type="entry name" value="UbiA_sf"/>
</dbReference>
<dbReference type="PANTHER" id="PTHR42723:SF1">
    <property type="entry name" value="CHLOROPHYLL SYNTHASE, CHLOROPLASTIC"/>
    <property type="match status" value="1"/>
</dbReference>
<protein>
    <submittedName>
        <fullName evidence="6">UbiA prenyltransferase</fullName>
    </submittedName>
</protein>